<proteinExistence type="inferred from homology"/>
<evidence type="ECO:0000256" key="2">
    <source>
        <dbReference type="ARBA" id="ARBA00022801"/>
    </source>
</evidence>
<dbReference type="InterPro" id="IPR002018">
    <property type="entry name" value="CarbesteraseB"/>
</dbReference>
<name>A0A8H6YUW8_9AGAR</name>
<dbReference type="GO" id="GO:0016787">
    <property type="term" value="F:hydrolase activity"/>
    <property type="evidence" value="ECO:0007669"/>
    <property type="project" value="UniProtKB-KW"/>
</dbReference>
<organism evidence="5 6">
    <name type="scientific">Mycena venus</name>
    <dbReference type="NCBI Taxonomy" id="2733690"/>
    <lineage>
        <taxon>Eukaryota</taxon>
        <taxon>Fungi</taxon>
        <taxon>Dikarya</taxon>
        <taxon>Basidiomycota</taxon>
        <taxon>Agaricomycotina</taxon>
        <taxon>Agaricomycetes</taxon>
        <taxon>Agaricomycetidae</taxon>
        <taxon>Agaricales</taxon>
        <taxon>Marasmiineae</taxon>
        <taxon>Mycenaceae</taxon>
        <taxon>Mycena</taxon>
    </lineage>
</organism>
<evidence type="ECO:0000256" key="3">
    <source>
        <dbReference type="RuleBase" id="RU361235"/>
    </source>
</evidence>
<dbReference type="SUPFAM" id="SSF53474">
    <property type="entry name" value="alpha/beta-Hydrolases"/>
    <property type="match status" value="1"/>
</dbReference>
<dbReference type="EC" id="3.1.1.-" evidence="3"/>
<protein>
    <recommendedName>
        <fullName evidence="3">Carboxylic ester hydrolase</fullName>
        <ecNumber evidence="3">3.1.1.-</ecNumber>
    </recommendedName>
</protein>
<evidence type="ECO:0000313" key="5">
    <source>
        <dbReference type="EMBL" id="KAF7365669.1"/>
    </source>
</evidence>
<dbReference type="PROSITE" id="PS00941">
    <property type="entry name" value="CARBOXYLESTERASE_B_2"/>
    <property type="match status" value="1"/>
</dbReference>
<comment type="similarity">
    <text evidence="1 3">Belongs to the type-B carboxylesterase/lipase family.</text>
</comment>
<dbReference type="OrthoDB" id="408631at2759"/>
<keyword evidence="2 3" id="KW-0378">Hydrolase</keyword>
<dbReference type="AlphaFoldDB" id="A0A8H6YUW8"/>
<gene>
    <name evidence="5" type="ORF">MVEN_00440600</name>
</gene>
<feature type="domain" description="Carboxylesterase type B" evidence="4">
    <location>
        <begin position="64"/>
        <end position="553"/>
    </location>
</feature>
<evidence type="ECO:0000256" key="1">
    <source>
        <dbReference type="ARBA" id="ARBA00005964"/>
    </source>
</evidence>
<dbReference type="Proteomes" id="UP000620124">
    <property type="component" value="Unassembled WGS sequence"/>
</dbReference>
<dbReference type="InterPro" id="IPR019826">
    <property type="entry name" value="Carboxylesterase_B_AS"/>
</dbReference>
<evidence type="ECO:0000259" key="4">
    <source>
        <dbReference type="Pfam" id="PF00135"/>
    </source>
</evidence>
<dbReference type="EMBL" id="JACAZI010000003">
    <property type="protein sequence ID" value="KAF7365669.1"/>
    <property type="molecule type" value="Genomic_DNA"/>
</dbReference>
<accession>A0A8H6YUW8</accession>
<sequence length="584" mass="62814">MTVCGKTKLAGVVSGRPIHVRSSPPDFFFLEGMAMFKLGVLFVALVLQTRVAVGATLTARAAAPTVKLDAGTFVGTASSSNTQSFLGIPFAKPPVGDLRFRLPVPVDAYNGTHTVTAFGPACPQQEVKLPILTGFPQEVIDYVVNSAFGIIWPSQEDCLTINVIKPASATATSKLPVVVWIFGGGFELGSPAMYDGTTIVQRSIAMGEPVIYVSLNYRVSAFGFLASKEVRAAGVGNLGLQDQRQAFRWVQKYIGAFGGDPTKVTIWGESAGAISSALHMVANNGDNEGLFRAAFMESGSPIPVGPLENGQKYYDAIVQQVGCAGAVDTLACLRTVPYASLKAAQDASPFLFSYQSLVLAWLPREDGVFLTDAPQKLVQQGKVANVPFITGDCDDEGTLFSLSTLNVTTDAAFIQYITSIWLPQATTAMSSSLHALYPNDIIDGSPFDTSILNAATGQFKRIAAFQGDAVFHAPRRFFQQARSGKQKQWGFLSKRLKAVPFLGSFHVSDILNIYFDGELTDYLINFATNLDPNGKTVPSWPAYTTAAPNMMTFLDGLFPTTITQDTFRAEAIGFLTNMTLQFPI</sequence>
<dbReference type="Pfam" id="PF00135">
    <property type="entry name" value="COesterase"/>
    <property type="match status" value="1"/>
</dbReference>
<reference evidence="5" key="1">
    <citation type="submission" date="2020-05" db="EMBL/GenBank/DDBJ databases">
        <title>Mycena genomes resolve the evolution of fungal bioluminescence.</title>
        <authorList>
            <person name="Tsai I.J."/>
        </authorList>
    </citation>
    <scope>NUCLEOTIDE SEQUENCE</scope>
    <source>
        <strain evidence="5">CCC161011</strain>
    </source>
</reference>
<keyword evidence="6" id="KW-1185">Reference proteome</keyword>
<dbReference type="PANTHER" id="PTHR11559">
    <property type="entry name" value="CARBOXYLESTERASE"/>
    <property type="match status" value="1"/>
</dbReference>
<evidence type="ECO:0000313" key="6">
    <source>
        <dbReference type="Proteomes" id="UP000620124"/>
    </source>
</evidence>
<dbReference type="InterPro" id="IPR019819">
    <property type="entry name" value="Carboxylesterase_B_CS"/>
</dbReference>
<dbReference type="Gene3D" id="3.40.50.1820">
    <property type="entry name" value="alpha/beta hydrolase"/>
    <property type="match status" value="1"/>
</dbReference>
<dbReference type="InterPro" id="IPR050309">
    <property type="entry name" value="Type-B_Carboxylest/Lipase"/>
</dbReference>
<dbReference type="PROSITE" id="PS00122">
    <property type="entry name" value="CARBOXYLESTERASE_B_1"/>
    <property type="match status" value="1"/>
</dbReference>
<comment type="caution">
    <text evidence="5">The sequence shown here is derived from an EMBL/GenBank/DDBJ whole genome shotgun (WGS) entry which is preliminary data.</text>
</comment>
<dbReference type="InterPro" id="IPR029058">
    <property type="entry name" value="AB_hydrolase_fold"/>
</dbReference>